<dbReference type="Proteomes" id="UP000031861">
    <property type="component" value="Plasmid pBFI_5"/>
</dbReference>
<name>A0AAN0W4A3_BACCE</name>
<dbReference type="PROSITE" id="PS51257">
    <property type="entry name" value="PROKAR_LIPOPROTEIN"/>
    <property type="match status" value="1"/>
</dbReference>
<feature type="region of interest" description="Disordered" evidence="1">
    <location>
        <begin position="26"/>
        <end position="47"/>
    </location>
</feature>
<feature type="compositionally biased region" description="Basic and acidic residues" evidence="1">
    <location>
        <begin position="35"/>
        <end position="47"/>
    </location>
</feature>
<evidence type="ECO:0000313" key="3">
    <source>
        <dbReference type="EMBL" id="AJI08563.1"/>
    </source>
</evidence>
<dbReference type="AlphaFoldDB" id="A0AAN0W4A3"/>
<geneLocation type="plasmid" evidence="3 4">
    <name>pBFI_5</name>
</geneLocation>
<evidence type="ECO:0000313" key="4">
    <source>
        <dbReference type="Proteomes" id="UP000031861"/>
    </source>
</evidence>
<dbReference type="RefSeq" id="WP_001996421.1">
    <property type="nucleotide sequence ID" value="NZ_CP009637.1"/>
</dbReference>
<sequence>MFKKITTLITCGAIAFSLTACESQEKTTAEATTPKQEETKPSQKEINESFKKEAVKGDFVEFNSDNPPTDKKVFFEGKIDKLLSAVEKELKTSDYFMLKTEENGGIGVFKVLNADIDNTNKEHFKEGDTVRVYGKFMEKDALTGMPTIASPLIERVQ</sequence>
<protein>
    <submittedName>
        <fullName evidence="3">tRNA_anti-like family protein</fullName>
    </submittedName>
</protein>
<keyword evidence="2" id="KW-0732">Signal</keyword>
<evidence type="ECO:0000256" key="2">
    <source>
        <dbReference type="SAM" id="SignalP"/>
    </source>
</evidence>
<reference evidence="3 4" key="1">
    <citation type="journal article" date="2015" name="Genome Announc.">
        <title>Complete genome sequences for 35 biothreat assay-relevant bacillus species.</title>
        <authorList>
            <person name="Johnson S.L."/>
            <person name="Daligault H.E."/>
            <person name="Davenport K.W."/>
            <person name="Jaissle J."/>
            <person name="Frey K.G."/>
            <person name="Ladner J.T."/>
            <person name="Broomall S.M."/>
            <person name="Bishop-Lilly K.A."/>
            <person name="Bruce D.C."/>
            <person name="Gibbons H.S."/>
            <person name="Coyne S.R."/>
            <person name="Lo C.C."/>
            <person name="Meincke L."/>
            <person name="Munk A.C."/>
            <person name="Koroleva G.I."/>
            <person name="Rosenzweig C.N."/>
            <person name="Palacios G.F."/>
            <person name="Redden C.L."/>
            <person name="Minogue T.D."/>
            <person name="Chain P.S."/>
        </authorList>
    </citation>
    <scope>NUCLEOTIDE SEQUENCE [LARGE SCALE GENOMIC DNA]</scope>
    <source>
        <strain evidence="3 4">03BB108</strain>
    </source>
</reference>
<accession>A0AAN0W4A3</accession>
<evidence type="ECO:0000256" key="1">
    <source>
        <dbReference type="SAM" id="MobiDB-lite"/>
    </source>
</evidence>
<keyword evidence="3" id="KW-0614">Plasmid</keyword>
<feature type="chain" id="PRO_5043045794" evidence="2">
    <location>
        <begin position="21"/>
        <end position="157"/>
    </location>
</feature>
<proteinExistence type="predicted"/>
<organism evidence="3 4">
    <name type="scientific">Bacillus cereus 03BB108</name>
    <dbReference type="NCBI Taxonomy" id="451709"/>
    <lineage>
        <taxon>Bacteria</taxon>
        <taxon>Bacillati</taxon>
        <taxon>Bacillota</taxon>
        <taxon>Bacilli</taxon>
        <taxon>Bacillales</taxon>
        <taxon>Bacillaceae</taxon>
        <taxon>Bacillus</taxon>
        <taxon>Bacillus cereus group</taxon>
    </lineage>
</organism>
<dbReference type="EMBL" id="CP009637">
    <property type="protein sequence ID" value="AJI08563.1"/>
    <property type="molecule type" value="Genomic_DNA"/>
</dbReference>
<feature type="signal peptide" evidence="2">
    <location>
        <begin position="1"/>
        <end position="20"/>
    </location>
</feature>
<gene>
    <name evidence="3" type="ORF">AK40_6278</name>
</gene>